<comment type="catalytic activity">
    <reaction evidence="12">
        <text>L-lysyl(36)-[histone H3] + 3 S-adenosyl-L-methionine = N(6),N(6),N(6)-trimethyl-L-lysyl(36)-[histone H3] + 3 S-adenosyl-L-homocysteine + 3 H(+)</text>
        <dbReference type="Rhea" id="RHEA:60324"/>
        <dbReference type="Rhea" id="RHEA-COMP:9785"/>
        <dbReference type="Rhea" id="RHEA-COMP:15536"/>
        <dbReference type="ChEBI" id="CHEBI:15378"/>
        <dbReference type="ChEBI" id="CHEBI:29969"/>
        <dbReference type="ChEBI" id="CHEBI:57856"/>
        <dbReference type="ChEBI" id="CHEBI:59789"/>
        <dbReference type="ChEBI" id="CHEBI:61961"/>
        <dbReference type="EC" id="2.1.1.359"/>
    </reaction>
</comment>
<accession>A0AAN8PK30</accession>
<comment type="subcellular location">
    <subcellularLocation>
        <location evidence="1">Cytoplasm</location>
    </subcellularLocation>
</comment>
<reference evidence="20 21" key="1">
    <citation type="submission" date="2024-01" db="EMBL/GenBank/DDBJ databases">
        <title>The genome of the rayed Mediterranean limpet Patella caerulea (Linnaeus, 1758).</title>
        <authorList>
            <person name="Anh-Thu Weber A."/>
            <person name="Halstead-Nussloch G."/>
        </authorList>
    </citation>
    <scope>NUCLEOTIDE SEQUENCE [LARGE SCALE GENOMIC DNA]</scope>
    <source>
        <strain evidence="20">AATW-2023a</strain>
        <tissue evidence="20">Whole specimen</tissue>
    </source>
</reference>
<dbReference type="PROSITE" id="PS50280">
    <property type="entry name" value="SET"/>
    <property type="match status" value="1"/>
</dbReference>
<dbReference type="InterPro" id="IPR046341">
    <property type="entry name" value="SET_dom_sf"/>
</dbReference>
<dbReference type="Proteomes" id="UP001347796">
    <property type="component" value="Unassembled WGS sequence"/>
</dbReference>
<evidence type="ECO:0000256" key="4">
    <source>
        <dbReference type="ARBA" id="ARBA00022603"/>
    </source>
</evidence>
<dbReference type="GO" id="GO:0140943">
    <property type="term" value="F:histone H4K20 trimethyltransferase activity"/>
    <property type="evidence" value="ECO:0007669"/>
    <property type="project" value="UniProtKB-EC"/>
</dbReference>
<dbReference type="SUPFAM" id="SSF144232">
    <property type="entry name" value="HIT/MYND zinc finger-like"/>
    <property type="match status" value="1"/>
</dbReference>
<evidence type="ECO:0000256" key="9">
    <source>
        <dbReference type="ARBA" id="ARBA00022833"/>
    </source>
</evidence>
<evidence type="ECO:0000259" key="19">
    <source>
        <dbReference type="PROSITE" id="PS50280"/>
    </source>
</evidence>
<keyword evidence="6" id="KW-0949">S-adenosyl-L-methionine</keyword>
<dbReference type="EC" id="2.1.1.372" evidence="10"/>
<keyword evidence="21" id="KW-1185">Reference proteome</keyword>
<organism evidence="20 21">
    <name type="scientific">Patella caerulea</name>
    <name type="common">Rayed Mediterranean limpet</name>
    <dbReference type="NCBI Taxonomy" id="87958"/>
    <lineage>
        <taxon>Eukaryota</taxon>
        <taxon>Metazoa</taxon>
        <taxon>Spiralia</taxon>
        <taxon>Lophotrochozoa</taxon>
        <taxon>Mollusca</taxon>
        <taxon>Gastropoda</taxon>
        <taxon>Patellogastropoda</taxon>
        <taxon>Patelloidea</taxon>
        <taxon>Patellidae</taxon>
        <taxon>Patella</taxon>
    </lineage>
</organism>
<evidence type="ECO:0000256" key="12">
    <source>
        <dbReference type="ARBA" id="ARBA00047545"/>
    </source>
</evidence>
<comment type="catalytic activity">
    <reaction evidence="13">
        <text>L-lysyl(20)-[histone H4] + 3 S-adenosyl-L-methionine = N(6),N(6),N(6)-trimethyl-L-lysyl(20)-[histone H4] + 3 S-adenosyl-L-homocysteine + 3 H(+)</text>
        <dbReference type="Rhea" id="RHEA:64456"/>
        <dbReference type="Rhea" id="RHEA-COMP:15554"/>
        <dbReference type="Rhea" id="RHEA-COMP:15998"/>
        <dbReference type="ChEBI" id="CHEBI:15378"/>
        <dbReference type="ChEBI" id="CHEBI:29969"/>
        <dbReference type="ChEBI" id="CHEBI:57856"/>
        <dbReference type="ChEBI" id="CHEBI:59789"/>
        <dbReference type="ChEBI" id="CHEBI:61961"/>
        <dbReference type="EC" id="2.1.1.372"/>
    </reaction>
</comment>
<keyword evidence="4" id="KW-0489">Methyltransferase</keyword>
<evidence type="ECO:0000256" key="14">
    <source>
        <dbReference type="ARBA" id="ARBA00049497"/>
    </source>
</evidence>
<feature type="region of interest" description="Disordered" evidence="18">
    <location>
        <begin position="370"/>
        <end position="394"/>
    </location>
</feature>
<keyword evidence="7" id="KW-0479">Metal-binding</keyword>
<evidence type="ECO:0000313" key="21">
    <source>
        <dbReference type="Proteomes" id="UP001347796"/>
    </source>
</evidence>
<dbReference type="SMART" id="SM00317">
    <property type="entry name" value="SET"/>
    <property type="match status" value="1"/>
</dbReference>
<protein>
    <recommendedName>
        <fullName evidence="15">Protein-lysine N-trimethyltransferase SMYD5</fullName>
        <ecNumber evidence="2">2.1.1.359</ecNumber>
        <ecNumber evidence="10">2.1.1.372</ecNumber>
    </recommendedName>
    <alternativeName>
        <fullName evidence="11">SET and MYND domain-containing protein 5</fullName>
    </alternativeName>
    <alternativeName>
        <fullName evidence="16">[histone H3]-lysine20 N-trimethyltransferase SMYD5</fullName>
    </alternativeName>
    <alternativeName>
        <fullName evidence="17">[histone H4]-lysine36 N-trimethyltransferase SMYD5</fullName>
    </alternativeName>
</protein>
<comment type="catalytic activity">
    <reaction evidence="14">
        <text>L-lysyl-[protein] + 3 S-adenosyl-L-methionine = N(6),N(6),N(6)-trimethyl-L-lysyl-[protein] + 3 S-adenosyl-L-homocysteine + 3 H(+)</text>
        <dbReference type="Rhea" id="RHEA:54192"/>
        <dbReference type="Rhea" id="RHEA-COMP:9752"/>
        <dbReference type="Rhea" id="RHEA-COMP:13826"/>
        <dbReference type="ChEBI" id="CHEBI:15378"/>
        <dbReference type="ChEBI" id="CHEBI:29969"/>
        <dbReference type="ChEBI" id="CHEBI:57856"/>
        <dbReference type="ChEBI" id="CHEBI:59789"/>
        <dbReference type="ChEBI" id="CHEBI:61961"/>
    </reaction>
    <physiologicalReaction direction="left-to-right" evidence="14">
        <dbReference type="Rhea" id="RHEA:54193"/>
    </physiologicalReaction>
</comment>
<dbReference type="GO" id="GO:0045814">
    <property type="term" value="P:negative regulation of gene expression, epigenetic"/>
    <property type="evidence" value="ECO:0007669"/>
    <property type="project" value="TreeGrafter"/>
</dbReference>
<evidence type="ECO:0000256" key="15">
    <source>
        <dbReference type="ARBA" id="ARBA00049768"/>
    </source>
</evidence>
<comment type="caution">
    <text evidence="20">The sequence shown here is derived from an EMBL/GenBank/DDBJ whole genome shotgun (WGS) entry which is preliminary data.</text>
</comment>
<dbReference type="Pfam" id="PF01753">
    <property type="entry name" value="zf-MYND"/>
    <property type="match status" value="1"/>
</dbReference>
<dbReference type="GO" id="GO:0005737">
    <property type="term" value="C:cytoplasm"/>
    <property type="evidence" value="ECO:0007669"/>
    <property type="project" value="UniProtKB-SubCell"/>
</dbReference>
<dbReference type="InterPro" id="IPR044422">
    <property type="entry name" value="SMYD5_SET"/>
</dbReference>
<gene>
    <name evidence="20" type="ORF">SNE40_012782</name>
</gene>
<dbReference type="GO" id="GO:0140955">
    <property type="term" value="F:histone H3K36 trimethyltransferase activity"/>
    <property type="evidence" value="ECO:0007669"/>
    <property type="project" value="UniProtKB-EC"/>
</dbReference>
<feature type="domain" description="SET" evidence="19">
    <location>
        <begin position="7"/>
        <end position="338"/>
    </location>
</feature>
<dbReference type="EC" id="2.1.1.359" evidence="2"/>
<evidence type="ECO:0000256" key="7">
    <source>
        <dbReference type="ARBA" id="ARBA00022723"/>
    </source>
</evidence>
<keyword evidence="3" id="KW-0963">Cytoplasm</keyword>
<keyword evidence="9" id="KW-0862">Zinc</keyword>
<dbReference type="GO" id="GO:0032259">
    <property type="term" value="P:methylation"/>
    <property type="evidence" value="ECO:0007669"/>
    <property type="project" value="UniProtKB-KW"/>
</dbReference>
<dbReference type="SUPFAM" id="SSF82199">
    <property type="entry name" value="SET domain"/>
    <property type="match status" value="1"/>
</dbReference>
<evidence type="ECO:0000256" key="11">
    <source>
        <dbReference type="ARBA" id="ARBA00033038"/>
    </source>
</evidence>
<evidence type="ECO:0000256" key="10">
    <source>
        <dbReference type="ARBA" id="ARBA00024057"/>
    </source>
</evidence>
<dbReference type="Pfam" id="PF00856">
    <property type="entry name" value="SET"/>
    <property type="match status" value="1"/>
</dbReference>
<dbReference type="CDD" id="cd10521">
    <property type="entry name" value="SET_SMYD5"/>
    <property type="match status" value="1"/>
</dbReference>
<evidence type="ECO:0000256" key="3">
    <source>
        <dbReference type="ARBA" id="ARBA00022490"/>
    </source>
</evidence>
<evidence type="ECO:0000313" key="20">
    <source>
        <dbReference type="EMBL" id="KAK6177914.1"/>
    </source>
</evidence>
<evidence type="ECO:0000256" key="1">
    <source>
        <dbReference type="ARBA" id="ARBA00004496"/>
    </source>
</evidence>
<keyword evidence="8" id="KW-0863">Zinc-finger</keyword>
<proteinExistence type="predicted"/>
<keyword evidence="5" id="KW-0808">Transferase</keyword>
<dbReference type="AlphaFoldDB" id="A0AAN8PK30"/>
<dbReference type="PANTHER" id="PTHR46402">
    <property type="entry name" value="SET AND MYND DOMAIN-CONTAINING PROTEIN 5"/>
    <property type="match status" value="1"/>
</dbReference>
<dbReference type="GO" id="GO:0008270">
    <property type="term" value="F:zinc ion binding"/>
    <property type="evidence" value="ECO:0007669"/>
    <property type="project" value="UniProtKB-KW"/>
</dbReference>
<dbReference type="Gene3D" id="2.170.270.10">
    <property type="entry name" value="SET domain"/>
    <property type="match status" value="1"/>
</dbReference>
<sequence>MAAPNALNVEAKFIDSSKGRGLFSKQDIKEGETILDETPLVSTQFLWNELYKYQACEYCLRSLEKAEAMARRLANNPALTLPFPECCEVKTEEIVVCPQCQMLYCSEECRKASWDRHHQVLCLGSSSQDSDHPLARLQEIWRNIHYPPETASIMLICKMIAMVKQTSNPGSMVHSFNQFVKSTVNEEQQIAHKLLGQEFKDQLELLRSTTAAILFDDSIQQWFTPEGFQSLFALIGTNGQGIGTSSISVWVKNCDDLSLPEDKRKELDDFIDKMYEELENEAGMFLNCEGAGLYQLTSSCNHSCEPNASITFPYNNHISSLVALKDIHPEEEIFISYISECQRGRSRHSRQKILRENYIFNCHCKKCNDEADQPDVTSEEDMESDEEADEMDNI</sequence>
<name>A0AAN8PK30_PATCE</name>
<evidence type="ECO:0000256" key="2">
    <source>
        <dbReference type="ARBA" id="ARBA00012178"/>
    </source>
</evidence>
<evidence type="ECO:0000256" key="13">
    <source>
        <dbReference type="ARBA" id="ARBA00048081"/>
    </source>
</evidence>
<evidence type="ECO:0000256" key="18">
    <source>
        <dbReference type="SAM" id="MobiDB-lite"/>
    </source>
</evidence>
<dbReference type="PANTHER" id="PTHR46402:SF2">
    <property type="entry name" value="HISTONE-LYSINE N-TRIMETHYLTRANSFERASE SMYD5"/>
    <property type="match status" value="1"/>
</dbReference>
<dbReference type="EMBL" id="JAZGQO010000009">
    <property type="protein sequence ID" value="KAK6177914.1"/>
    <property type="molecule type" value="Genomic_DNA"/>
</dbReference>
<evidence type="ECO:0000256" key="5">
    <source>
        <dbReference type="ARBA" id="ARBA00022679"/>
    </source>
</evidence>
<evidence type="ECO:0000256" key="6">
    <source>
        <dbReference type="ARBA" id="ARBA00022691"/>
    </source>
</evidence>
<dbReference type="InterPro" id="IPR001214">
    <property type="entry name" value="SET_dom"/>
</dbReference>
<dbReference type="InterPro" id="IPR002893">
    <property type="entry name" value="Znf_MYND"/>
</dbReference>
<evidence type="ECO:0000256" key="17">
    <source>
        <dbReference type="ARBA" id="ARBA00049806"/>
    </source>
</evidence>
<evidence type="ECO:0000256" key="8">
    <source>
        <dbReference type="ARBA" id="ARBA00022771"/>
    </source>
</evidence>
<evidence type="ECO:0000256" key="16">
    <source>
        <dbReference type="ARBA" id="ARBA00049789"/>
    </source>
</evidence>